<dbReference type="STRING" id="225849.swp_0514"/>
<organism evidence="1 2">
    <name type="scientific">Shewanella piezotolerans (strain WP3 / JCM 13877)</name>
    <dbReference type="NCBI Taxonomy" id="225849"/>
    <lineage>
        <taxon>Bacteria</taxon>
        <taxon>Pseudomonadati</taxon>
        <taxon>Pseudomonadota</taxon>
        <taxon>Gammaproteobacteria</taxon>
        <taxon>Alteromonadales</taxon>
        <taxon>Shewanellaceae</taxon>
        <taxon>Shewanella</taxon>
    </lineage>
</organism>
<name>B8CI66_SHEPW</name>
<sequence length="37" mass="4130">MTISEPSAFSIQSALVKKWLFPFKPMQSRSGKTEGLT</sequence>
<dbReference type="Proteomes" id="UP000000753">
    <property type="component" value="Chromosome"/>
</dbReference>
<accession>B8CI66</accession>
<dbReference type="EMBL" id="CP000472">
    <property type="protein sequence ID" value="ACJ27342.1"/>
    <property type="molecule type" value="Genomic_DNA"/>
</dbReference>
<reference evidence="1 2" key="1">
    <citation type="journal article" date="2008" name="PLoS ONE">
        <title>Environmental adaptation: genomic analysis of the piezotolerant and psychrotolerant deep-sea iron reducing bacterium Shewanella piezotolerans WP3.</title>
        <authorList>
            <person name="Wang F."/>
            <person name="Wang J."/>
            <person name="Jian H."/>
            <person name="Zhang B."/>
            <person name="Li S."/>
            <person name="Wang F."/>
            <person name="Zeng X."/>
            <person name="Gao L."/>
            <person name="Bartlett D.H."/>
            <person name="Yu J."/>
            <person name="Hu S."/>
            <person name="Xiao X."/>
        </authorList>
    </citation>
    <scope>NUCLEOTIDE SEQUENCE [LARGE SCALE GENOMIC DNA]</scope>
    <source>
        <strain evidence="2">WP3 / JCM 13877</strain>
    </source>
</reference>
<evidence type="ECO:0000313" key="2">
    <source>
        <dbReference type="Proteomes" id="UP000000753"/>
    </source>
</evidence>
<proteinExistence type="predicted"/>
<dbReference type="KEGG" id="swp:swp_0514"/>
<protein>
    <submittedName>
        <fullName evidence="1">Uncharacterized protein</fullName>
    </submittedName>
</protein>
<gene>
    <name evidence="1" type="ordered locus">swp_0514</name>
</gene>
<dbReference type="HOGENOM" id="CLU_3348562_0_0_6"/>
<keyword evidence="2" id="KW-1185">Reference proteome</keyword>
<evidence type="ECO:0000313" key="1">
    <source>
        <dbReference type="EMBL" id="ACJ27342.1"/>
    </source>
</evidence>
<dbReference type="AlphaFoldDB" id="B8CI66"/>